<evidence type="ECO:0000259" key="7">
    <source>
        <dbReference type="PROSITE" id="PS50059"/>
    </source>
</evidence>
<comment type="catalytic activity">
    <reaction evidence="1 5 6">
        <text>[protein]-peptidylproline (omega=180) = [protein]-peptidylproline (omega=0)</text>
        <dbReference type="Rhea" id="RHEA:16237"/>
        <dbReference type="Rhea" id="RHEA-COMP:10747"/>
        <dbReference type="Rhea" id="RHEA-COMP:10748"/>
        <dbReference type="ChEBI" id="CHEBI:83833"/>
        <dbReference type="ChEBI" id="CHEBI:83834"/>
        <dbReference type="EC" id="5.2.1.8"/>
    </reaction>
</comment>
<dbReference type="InterPro" id="IPR001179">
    <property type="entry name" value="PPIase_FKBP_dom"/>
</dbReference>
<keyword evidence="4 5" id="KW-0413">Isomerase</keyword>
<comment type="caution">
    <text evidence="8">The sequence shown here is derived from an EMBL/GenBank/DDBJ whole genome shotgun (WGS) entry which is preliminary data.</text>
</comment>
<protein>
    <recommendedName>
        <fullName evidence="6">Peptidyl-prolyl cis-trans isomerase</fullName>
        <ecNumber evidence="6">5.2.1.8</ecNumber>
    </recommendedName>
</protein>
<evidence type="ECO:0000256" key="5">
    <source>
        <dbReference type="PROSITE-ProRule" id="PRU00277"/>
    </source>
</evidence>
<reference evidence="8 9" key="1">
    <citation type="submission" date="2016-11" db="EMBL/GenBank/DDBJ databases">
        <title>Study of marine rhodopsin-containing bacteria.</title>
        <authorList>
            <person name="Yoshizawa S."/>
            <person name="Kumagai Y."/>
            <person name="Kogure K."/>
        </authorList>
    </citation>
    <scope>NUCLEOTIDE SEQUENCE [LARGE SCALE GENOMIC DNA]</scope>
    <source>
        <strain evidence="8 9">SG-29</strain>
    </source>
</reference>
<keyword evidence="3 5" id="KW-0697">Rotamase</keyword>
<evidence type="ECO:0000256" key="2">
    <source>
        <dbReference type="ARBA" id="ARBA00006577"/>
    </source>
</evidence>
<dbReference type="Proteomes" id="UP000216446">
    <property type="component" value="Unassembled WGS sequence"/>
</dbReference>
<proteinExistence type="inferred from homology"/>
<gene>
    <name evidence="8" type="ORF">BSZ36_13440</name>
</gene>
<dbReference type="PANTHER" id="PTHR43811:SF19">
    <property type="entry name" value="39 KDA FK506-BINDING NUCLEAR PROTEIN"/>
    <property type="match status" value="1"/>
</dbReference>
<dbReference type="InParanoid" id="A0A259U3Y5"/>
<dbReference type="PANTHER" id="PTHR43811">
    <property type="entry name" value="FKBP-TYPE PEPTIDYL-PROLYL CIS-TRANS ISOMERASE FKPA"/>
    <property type="match status" value="1"/>
</dbReference>
<dbReference type="AlphaFoldDB" id="A0A259U3Y5"/>
<dbReference type="GO" id="GO:0003755">
    <property type="term" value="F:peptidyl-prolyl cis-trans isomerase activity"/>
    <property type="evidence" value="ECO:0007669"/>
    <property type="project" value="UniProtKB-UniRule"/>
</dbReference>
<dbReference type="EMBL" id="MQWB01000001">
    <property type="protein sequence ID" value="OZC04733.1"/>
    <property type="molecule type" value="Genomic_DNA"/>
</dbReference>
<dbReference type="Gene3D" id="3.10.50.40">
    <property type="match status" value="1"/>
</dbReference>
<dbReference type="EC" id="5.2.1.8" evidence="6"/>
<evidence type="ECO:0000256" key="1">
    <source>
        <dbReference type="ARBA" id="ARBA00000971"/>
    </source>
</evidence>
<comment type="similarity">
    <text evidence="2 6">Belongs to the FKBP-type PPIase family.</text>
</comment>
<dbReference type="SUPFAM" id="SSF54534">
    <property type="entry name" value="FKBP-like"/>
    <property type="match status" value="1"/>
</dbReference>
<evidence type="ECO:0000256" key="3">
    <source>
        <dbReference type="ARBA" id="ARBA00023110"/>
    </source>
</evidence>
<feature type="domain" description="PPIase FKBP-type" evidence="7">
    <location>
        <begin position="16"/>
        <end position="106"/>
    </location>
</feature>
<dbReference type="Pfam" id="PF00254">
    <property type="entry name" value="FKBP_C"/>
    <property type="match status" value="1"/>
</dbReference>
<sequence length="107" mass="11748">MEELVTGTSPARADANDLVRINYVGQLEDGTVFDSATNYTERVSAFVAGFSEGVTGMRIGSKRRLTIPPYLAYSTERRTRTVDGEEVEIIPACSTLIFEVVLLDILT</sequence>
<evidence type="ECO:0000256" key="6">
    <source>
        <dbReference type="RuleBase" id="RU003915"/>
    </source>
</evidence>
<organism evidence="8 9">
    <name type="scientific">Rubricoccus marinus</name>
    <dbReference type="NCBI Taxonomy" id="716817"/>
    <lineage>
        <taxon>Bacteria</taxon>
        <taxon>Pseudomonadati</taxon>
        <taxon>Rhodothermota</taxon>
        <taxon>Rhodothermia</taxon>
        <taxon>Rhodothermales</taxon>
        <taxon>Rubricoccaceae</taxon>
        <taxon>Rubricoccus</taxon>
    </lineage>
</organism>
<evidence type="ECO:0000256" key="4">
    <source>
        <dbReference type="ARBA" id="ARBA00023235"/>
    </source>
</evidence>
<dbReference type="PROSITE" id="PS50059">
    <property type="entry name" value="FKBP_PPIASE"/>
    <property type="match status" value="1"/>
</dbReference>
<keyword evidence="9" id="KW-1185">Reference proteome</keyword>
<dbReference type="InterPro" id="IPR046357">
    <property type="entry name" value="PPIase_dom_sf"/>
</dbReference>
<evidence type="ECO:0000313" key="9">
    <source>
        <dbReference type="Proteomes" id="UP000216446"/>
    </source>
</evidence>
<evidence type="ECO:0000313" key="8">
    <source>
        <dbReference type="EMBL" id="OZC04733.1"/>
    </source>
</evidence>
<accession>A0A259U3Y5</accession>
<name>A0A259U3Y5_9BACT</name>